<evidence type="ECO:0000313" key="3">
    <source>
        <dbReference type="Proteomes" id="UP000653472"/>
    </source>
</evidence>
<evidence type="ECO:0000313" key="2">
    <source>
        <dbReference type="EMBL" id="NKF21561.1"/>
    </source>
</evidence>
<dbReference type="Proteomes" id="UP000653472">
    <property type="component" value="Unassembled WGS sequence"/>
</dbReference>
<comment type="caution">
    <text evidence="2">The sequence shown here is derived from an EMBL/GenBank/DDBJ whole genome shotgun (WGS) entry which is preliminary data.</text>
</comment>
<dbReference type="InterPro" id="IPR025109">
    <property type="entry name" value="DUF4031"/>
</dbReference>
<accession>A0A970B8N2</accession>
<dbReference type="EMBL" id="JAAVXB010000002">
    <property type="protein sequence ID" value="NKF21561.1"/>
    <property type="molecule type" value="Genomic_DNA"/>
</dbReference>
<organism evidence="2 3">
    <name type="scientific">Solimonas marina</name>
    <dbReference type="NCBI Taxonomy" id="2714601"/>
    <lineage>
        <taxon>Bacteria</taxon>
        <taxon>Pseudomonadati</taxon>
        <taxon>Pseudomonadota</taxon>
        <taxon>Gammaproteobacteria</taxon>
        <taxon>Nevskiales</taxon>
        <taxon>Nevskiaceae</taxon>
        <taxon>Solimonas</taxon>
    </lineage>
</organism>
<protein>
    <submittedName>
        <fullName evidence="2">DUF4031 domain-containing protein</fullName>
    </submittedName>
</protein>
<dbReference type="AlphaFoldDB" id="A0A970B8N2"/>
<name>A0A970B8N2_9GAMM</name>
<evidence type="ECO:0000259" key="1">
    <source>
        <dbReference type="Pfam" id="PF13223"/>
    </source>
</evidence>
<feature type="domain" description="DUF4031" evidence="1">
    <location>
        <begin position="3"/>
        <end position="80"/>
    </location>
</feature>
<keyword evidence="3" id="KW-1185">Reference proteome</keyword>
<proteinExistence type="predicted"/>
<gene>
    <name evidence="2" type="ORF">G7Y82_04470</name>
</gene>
<dbReference type="Pfam" id="PF13223">
    <property type="entry name" value="DUF4031"/>
    <property type="match status" value="1"/>
</dbReference>
<sequence length="89" mass="9952">MTVYVDNMKAAFGRMVMCHMAADTTEELLAMADQIGVARKWIQRAGTCYEHFDICMSKRALAVQAGAVECSMRDIGLLIRRKREAVHAS</sequence>
<reference evidence="2" key="1">
    <citation type="submission" date="2020-03" db="EMBL/GenBank/DDBJ databases">
        <title>Solimonas marina sp. nov., isolated from deep seawater of the Pacific Ocean.</title>
        <authorList>
            <person name="Liu X."/>
            <person name="Lai Q."/>
            <person name="Sun F."/>
            <person name="Gai Y."/>
            <person name="Li G."/>
            <person name="Shao Z."/>
        </authorList>
    </citation>
    <scope>NUCLEOTIDE SEQUENCE</scope>
    <source>
        <strain evidence="2">C16B3</strain>
    </source>
</reference>
<dbReference type="RefSeq" id="WP_168147134.1">
    <property type="nucleotide sequence ID" value="NZ_JAAVXB010000002.1"/>
</dbReference>